<evidence type="ECO:0008006" key="4">
    <source>
        <dbReference type="Google" id="ProtNLM"/>
    </source>
</evidence>
<name>L1K3B7_GUITC</name>
<dbReference type="AlphaFoldDB" id="L1K3B7"/>
<dbReference type="OrthoDB" id="10634206at2759"/>
<gene>
    <name evidence="1" type="ORF">GUITHDRAFT_132016</name>
</gene>
<evidence type="ECO:0000313" key="1">
    <source>
        <dbReference type="EMBL" id="EKX55087.1"/>
    </source>
</evidence>
<dbReference type="KEGG" id="gtt:GUITHDRAFT_132016"/>
<reference evidence="3" key="2">
    <citation type="submission" date="2012-11" db="EMBL/GenBank/DDBJ databases">
        <authorList>
            <person name="Kuo A."/>
            <person name="Curtis B.A."/>
            <person name="Tanifuji G."/>
            <person name="Burki F."/>
            <person name="Gruber A."/>
            <person name="Irimia M."/>
            <person name="Maruyama S."/>
            <person name="Arias M.C."/>
            <person name="Ball S.G."/>
            <person name="Gile G.H."/>
            <person name="Hirakawa Y."/>
            <person name="Hopkins J.F."/>
            <person name="Rensing S.A."/>
            <person name="Schmutz J."/>
            <person name="Symeonidi A."/>
            <person name="Elias M."/>
            <person name="Eveleigh R.J."/>
            <person name="Herman E.K."/>
            <person name="Klute M.J."/>
            <person name="Nakayama T."/>
            <person name="Obornik M."/>
            <person name="Reyes-Prieto A."/>
            <person name="Armbrust E.V."/>
            <person name="Aves S.J."/>
            <person name="Beiko R.G."/>
            <person name="Coutinho P."/>
            <person name="Dacks J.B."/>
            <person name="Durnford D.G."/>
            <person name="Fast N.M."/>
            <person name="Green B.R."/>
            <person name="Grisdale C."/>
            <person name="Hempe F."/>
            <person name="Henrissat B."/>
            <person name="Hoppner M.P."/>
            <person name="Ishida K.-I."/>
            <person name="Kim E."/>
            <person name="Koreny L."/>
            <person name="Kroth P.G."/>
            <person name="Liu Y."/>
            <person name="Malik S.-B."/>
            <person name="Maier U.G."/>
            <person name="McRose D."/>
            <person name="Mock T."/>
            <person name="Neilson J.A."/>
            <person name="Onodera N.T."/>
            <person name="Poole A.M."/>
            <person name="Pritham E.J."/>
            <person name="Richards T.A."/>
            <person name="Rocap G."/>
            <person name="Roy S.W."/>
            <person name="Sarai C."/>
            <person name="Schaack S."/>
            <person name="Shirato S."/>
            <person name="Slamovits C.H."/>
            <person name="Spencer D.F."/>
            <person name="Suzuki S."/>
            <person name="Worden A.Z."/>
            <person name="Zauner S."/>
            <person name="Barry K."/>
            <person name="Bell C."/>
            <person name="Bharti A.K."/>
            <person name="Crow J.A."/>
            <person name="Grimwood J."/>
            <person name="Kramer R."/>
            <person name="Lindquist E."/>
            <person name="Lucas S."/>
            <person name="Salamov A."/>
            <person name="McFadden G.I."/>
            <person name="Lane C.E."/>
            <person name="Keeling P.J."/>
            <person name="Gray M.W."/>
            <person name="Grigoriev I.V."/>
            <person name="Archibald J.M."/>
        </authorList>
    </citation>
    <scope>NUCLEOTIDE SEQUENCE</scope>
    <source>
        <strain evidence="3">CCMP2712</strain>
    </source>
</reference>
<dbReference type="Gene3D" id="3.40.50.150">
    <property type="entry name" value="Vaccinia Virus protein VP39"/>
    <property type="match status" value="1"/>
</dbReference>
<evidence type="ECO:0000313" key="3">
    <source>
        <dbReference type="Proteomes" id="UP000011087"/>
    </source>
</evidence>
<accession>L1K3B7</accession>
<dbReference type="Proteomes" id="UP000011087">
    <property type="component" value="Unassembled WGS sequence"/>
</dbReference>
<organism evidence="1">
    <name type="scientific">Guillardia theta (strain CCMP2712)</name>
    <name type="common">Cryptophyte</name>
    <dbReference type="NCBI Taxonomy" id="905079"/>
    <lineage>
        <taxon>Eukaryota</taxon>
        <taxon>Cryptophyceae</taxon>
        <taxon>Pyrenomonadales</taxon>
        <taxon>Geminigeraceae</taxon>
        <taxon>Guillardia</taxon>
    </lineage>
</organism>
<dbReference type="RefSeq" id="XP_005842067.1">
    <property type="nucleotide sequence ID" value="XM_005842010.1"/>
</dbReference>
<dbReference type="EMBL" id="JH992966">
    <property type="protein sequence ID" value="EKX55087.1"/>
    <property type="molecule type" value="Genomic_DNA"/>
</dbReference>
<sequence>MDEKTHKETVLWDVCEGKEWFDRLMNLQQEEKHRIAGKRSNHTEKDEVDLALNASESEESLTSTSDPLNHATFKLFEAMQEGSIVDLSRRPYHWKPSFLPFTVCDVGAAPGGWTVCVPKQEVQLTSNSGTWRGNRQLDPKLDSCKSKITHLQMKAQQAALVIDENAKSSNTSNAGDGESLTNISWSPFGVLMCDSNNDARDTVRNLVLPIANFLAPGGLLILTVKLPKRFPLPELRARASPTGVAVTRVEECKSML</sequence>
<reference evidence="2" key="3">
    <citation type="submission" date="2015-06" db="UniProtKB">
        <authorList>
            <consortium name="EnsemblProtists"/>
        </authorList>
    </citation>
    <scope>IDENTIFICATION</scope>
</reference>
<dbReference type="EnsemblProtists" id="EKX55087">
    <property type="protein sequence ID" value="EKX55087"/>
    <property type="gene ID" value="GUITHDRAFT_132016"/>
</dbReference>
<dbReference type="InterPro" id="IPR029063">
    <property type="entry name" value="SAM-dependent_MTases_sf"/>
</dbReference>
<dbReference type="PaxDb" id="55529-EKX55087"/>
<protein>
    <recommendedName>
        <fullName evidence="4">Ribosomal RNA methyltransferase FtsJ domain-containing protein</fullName>
    </recommendedName>
</protein>
<proteinExistence type="predicted"/>
<reference evidence="1 3" key="1">
    <citation type="journal article" date="2012" name="Nature">
        <title>Algal genomes reveal evolutionary mosaicism and the fate of nucleomorphs.</title>
        <authorList>
            <consortium name="DOE Joint Genome Institute"/>
            <person name="Curtis B.A."/>
            <person name="Tanifuji G."/>
            <person name="Burki F."/>
            <person name="Gruber A."/>
            <person name="Irimia M."/>
            <person name="Maruyama S."/>
            <person name="Arias M.C."/>
            <person name="Ball S.G."/>
            <person name="Gile G.H."/>
            <person name="Hirakawa Y."/>
            <person name="Hopkins J.F."/>
            <person name="Kuo A."/>
            <person name="Rensing S.A."/>
            <person name="Schmutz J."/>
            <person name="Symeonidi A."/>
            <person name="Elias M."/>
            <person name="Eveleigh R.J."/>
            <person name="Herman E.K."/>
            <person name="Klute M.J."/>
            <person name="Nakayama T."/>
            <person name="Obornik M."/>
            <person name="Reyes-Prieto A."/>
            <person name="Armbrust E.V."/>
            <person name="Aves S.J."/>
            <person name="Beiko R.G."/>
            <person name="Coutinho P."/>
            <person name="Dacks J.B."/>
            <person name="Durnford D.G."/>
            <person name="Fast N.M."/>
            <person name="Green B.R."/>
            <person name="Grisdale C.J."/>
            <person name="Hempel F."/>
            <person name="Henrissat B."/>
            <person name="Hoppner M.P."/>
            <person name="Ishida K."/>
            <person name="Kim E."/>
            <person name="Koreny L."/>
            <person name="Kroth P.G."/>
            <person name="Liu Y."/>
            <person name="Malik S.B."/>
            <person name="Maier U.G."/>
            <person name="McRose D."/>
            <person name="Mock T."/>
            <person name="Neilson J.A."/>
            <person name="Onodera N.T."/>
            <person name="Poole A.M."/>
            <person name="Pritham E.J."/>
            <person name="Richards T.A."/>
            <person name="Rocap G."/>
            <person name="Roy S.W."/>
            <person name="Sarai C."/>
            <person name="Schaack S."/>
            <person name="Shirato S."/>
            <person name="Slamovits C.H."/>
            <person name="Spencer D.F."/>
            <person name="Suzuki S."/>
            <person name="Worden A.Z."/>
            <person name="Zauner S."/>
            <person name="Barry K."/>
            <person name="Bell C."/>
            <person name="Bharti A.K."/>
            <person name="Crow J.A."/>
            <person name="Grimwood J."/>
            <person name="Kramer R."/>
            <person name="Lindquist E."/>
            <person name="Lucas S."/>
            <person name="Salamov A."/>
            <person name="McFadden G.I."/>
            <person name="Lane C.E."/>
            <person name="Keeling P.J."/>
            <person name="Gray M.W."/>
            <person name="Grigoriev I.V."/>
            <person name="Archibald J.M."/>
        </authorList>
    </citation>
    <scope>NUCLEOTIDE SEQUENCE</scope>
    <source>
        <strain evidence="1 3">CCMP2712</strain>
    </source>
</reference>
<evidence type="ECO:0000313" key="2">
    <source>
        <dbReference type="EnsemblProtists" id="EKX55087"/>
    </source>
</evidence>
<dbReference type="GeneID" id="17311675"/>
<keyword evidence="3" id="KW-1185">Reference proteome</keyword>
<dbReference type="HOGENOM" id="CLU_1087557_0_0_1"/>